<evidence type="ECO:0000256" key="7">
    <source>
        <dbReference type="SAM" id="Phobius"/>
    </source>
</evidence>
<dbReference type="PANTHER" id="PTHR40074">
    <property type="entry name" value="O-ACETYLTRANSFERASE WECH"/>
    <property type="match status" value="1"/>
</dbReference>
<dbReference type="InterPro" id="IPR002656">
    <property type="entry name" value="Acyl_transf_3_dom"/>
</dbReference>
<feature type="transmembrane region" description="Helical" evidence="7">
    <location>
        <begin position="266"/>
        <end position="287"/>
    </location>
</feature>
<dbReference type="EMBL" id="JACOPR010000003">
    <property type="protein sequence ID" value="MBC5730395.1"/>
    <property type="molecule type" value="Genomic_DNA"/>
</dbReference>
<reference evidence="9 10" key="1">
    <citation type="submission" date="2020-08" db="EMBL/GenBank/DDBJ databases">
        <title>Genome public.</title>
        <authorList>
            <person name="Liu C."/>
            <person name="Sun Q."/>
        </authorList>
    </citation>
    <scope>NUCLEOTIDE SEQUENCE [LARGE SCALE GENOMIC DNA]</scope>
    <source>
        <strain evidence="9 10">New-38</strain>
    </source>
</reference>
<keyword evidence="4 7" id="KW-0812">Transmembrane</keyword>
<feature type="transmembrane region" description="Helical" evidence="7">
    <location>
        <begin position="73"/>
        <end position="90"/>
    </location>
</feature>
<comment type="similarity">
    <text evidence="2">Belongs to the acyltransferase 3 family.</text>
</comment>
<feature type="transmembrane region" description="Helical" evidence="7">
    <location>
        <begin position="173"/>
        <end position="193"/>
    </location>
</feature>
<evidence type="ECO:0000256" key="3">
    <source>
        <dbReference type="ARBA" id="ARBA00022475"/>
    </source>
</evidence>
<feature type="transmembrane region" description="Helical" evidence="7">
    <location>
        <begin position="140"/>
        <end position="161"/>
    </location>
</feature>
<keyword evidence="3" id="KW-1003">Cell membrane</keyword>
<feature type="domain" description="Acyltransferase 3" evidence="8">
    <location>
        <begin position="1"/>
        <end position="319"/>
    </location>
</feature>
<feature type="transmembrane region" description="Helical" evidence="7">
    <location>
        <begin position="33"/>
        <end position="53"/>
    </location>
</feature>
<evidence type="ECO:0000256" key="2">
    <source>
        <dbReference type="ARBA" id="ARBA00007400"/>
    </source>
</evidence>
<gene>
    <name evidence="9" type="ORF">H8S34_06055</name>
</gene>
<feature type="transmembrane region" description="Helical" evidence="7">
    <location>
        <begin position="307"/>
        <end position="334"/>
    </location>
</feature>
<evidence type="ECO:0000313" key="10">
    <source>
        <dbReference type="Proteomes" id="UP000660021"/>
    </source>
</evidence>
<evidence type="ECO:0000313" key="9">
    <source>
        <dbReference type="EMBL" id="MBC5730395.1"/>
    </source>
</evidence>
<name>A0ABR7HS99_9FIRM</name>
<keyword evidence="5 7" id="KW-1133">Transmembrane helix</keyword>
<evidence type="ECO:0000256" key="6">
    <source>
        <dbReference type="ARBA" id="ARBA00023136"/>
    </source>
</evidence>
<evidence type="ECO:0000256" key="1">
    <source>
        <dbReference type="ARBA" id="ARBA00004651"/>
    </source>
</evidence>
<evidence type="ECO:0000256" key="5">
    <source>
        <dbReference type="ARBA" id="ARBA00022989"/>
    </source>
</evidence>
<dbReference type="Pfam" id="PF01757">
    <property type="entry name" value="Acyl_transf_3"/>
    <property type="match status" value="1"/>
</dbReference>
<keyword evidence="6 7" id="KW-0472">Membrane</keyword>
<proteinExistence type="inferred from homology"/>
<dbReference type="PANTHER" id="PTHR40074:SF2">
    <property type="entry name" value="O-ACETYLTRANSFERASE WECH"/>
    <property type="match status" value="1"/>
</dbReference>
<dbReference type="Proteomes" id="UP000660021">
    <property type="component" value="Unassembled WGS sequence"/>
</dbReference>
<keyword evidence="9" id="KW-0808">Transferase</keyword>
<keyword evidence="9" id="KW-0012">Acyltransferase</keyword>
<keyword evidence="10" id="KW-1185">Reference proteome</keyword>
<accession>A0ABR7HS99</accession>
<sequence>MRVLSMFGVVYLHTAAGALRHPENAAVWHFSNLITALATTAVPLFFMLSGALLLSRPETADPGVVLKKRLPKILLPLLAWSGLIILLTARGDPAGAASLLGNLLHNPVVVPYWFLYALVPMYLLAPLLKEMADGLTPVLWRYLLGLWFVLVLGLRTLRAFLPVGFWRTALTEHGSFNLIFVGGYLGYFLLGAALERMEHLPSRRALWAAAGVLYILIAAGTAWRTDSSGVYDETFKSYLNLFAALLSVVLFLLARSYLSQRESGRVMTYFSGISFGVYLAHPKAINLMQHLWYVLLHDTVDTIPDQVLLYLAILAGCVVGVSIAASIPVVCYLLTGQRFSAARRESSLLALFRPAQNRNN</sequence>
<feature type="transmembrane region" description="Helical" evidence="7">
    <location>
        <begin position="110"/>
        <end position="128"/>
    </location>
</feature>
<feature type="transmembrane region" description="Helical" evidence="7">
    <location>
        <begin position="235"/>
        <end position="254"/>
    </location>
</feature>
<comment type="subcellular location">
    <subcellularLocation>
        <location evidence="1">Cell membrane</location>
        <topology evidence="1">Multi-pass membrane protein</topology>
    </subcellularLocation>
</comment>
<feature type="transmembrane region" description="Helical" evidence="7">
    <location>
        <begin position="205"/>
        <end position="223"/>
    </location>
</feature>
<evidence type="ECO:0000259" key="8">
    <source>
        <dbReference type="Pfam" id="PF01757"/>
    </source>
</evidence>
<comment type="caution">
    <text evidence="9">The sequence shown here is derived from an EMBL/GenBank/DDBJ whole genome shotgun (WGS) entry which is preliminary data.</text>
</comment>
<protein>
    <submittedName>
        <fullName evidence="9">Acyltransferase</fullName>
    </submittedName>
</protein>
<evidence type="ECO:0000256" key="4">
    <source>
        <dbReference type="ARBA" id="ARBA00022692"/>
    </source>
</evidence>
<dbReference type="GO" id="GO:0016746">
    <property type="term" value="F:acyltransferase activity"/>
    <property type="evidence" value="ECO:0007669"/>
    <property type="project" value="UniProtKB-KW"/>
</dbReference>
<organism evidence="9 10">
    <name type="scientific">Pseudoflavonifractor hominis</name>
    <dbReference type="NCBI Taxonomy" id="2763059"/>
    <lineage>
        <taxon>Bacteria</taxon>
        <taxon>Bacillati</taxon>
        <taxon>Bacillota</taxon>
        <taxon>Clostridia</taxon>
        <taxon>Eubacteriales</taxon>
        <taxon>Oscillospiraceae</taxon>
        <taxon>Pseudoflavonifractor</taxon>
    </lineage>
</organism>